<evidence type="ECO:0000313" key="10">
    <source>
        <dbReference type="EMBL" id="MBY75401.1"/>
    </source>
</evidence>
<dbReference type="PANTHER" id="PTHR46386:SF1">
    <property type="entry name" value="NUCLEAR BODY PROTEIN SP140-LIKE PROTEIN"/>
    <property type="match status" value="1"/>
</dbReference>
<keyword evidence="2 5" id="KW-0863">Zinc-finger</keyword>
<dbReference type="PANTHER" id="PTHR46386">
    <property type="entry name" value="NUCLEAR BODY PROTEIN SP140"/>
    <property type="match status" value="1"/>
</dbReference>
<evidence type="ECO:0000256" key="4">
    <source>
        <dbReference type="ARBA" id="ARBA00023117"/>
    </source>
</evidence>
<dbReference type="PROSITE" id="PS50014">
    <property type="entry name" value="BROMODOMAIN_2"/>
    <property type="match status" value="1"/>
</dbReference>
<dbReference type="GO" id="GO:0008270">
    <property type="term" value="F:zinc ion binding"/>
    <property type="evidence" value="ECO:0007669"/>
    <property type="project" value="UniProtKB-KW"/>
</dbReference>
<dbReference type="EMBL" id="GGMS01006198">
    <property type="protein sequence ID" value="MBY75401.1"/>
    <property type="molecule type" value="Transcribed_RNA"/>
</dbReference>
<dbReference type="SMART" id="SM00297">
    <property type="entry name" value="BROMO"/>
    <property type="match status" value="1"/>
</dbReference>
<sequence>MALQEEICRELRAMYQCAFCSTISNGKFCLLDCLHFICDKCLLIIPERENSGVECKKCRVITQNCSLLEYPTIIPPGVFQSTTCSVNICNELSKKMCIQCKNLFCISCAKIHLETTNDHVPIIKEKFFKPCSQCYERAVEVYCLDCSVIVCSLCQSIKHRFHQFRIFSNIGEELKSFLKFHQKKFDFSTNYFEQCLYKTHELSQSMEDKRKLAKTQIDKTMLLLHQKINERTLDLKKEVDVFFEEVKKTLDENKKDILESKQKNIYYDKLINIFFNHDNALDVIKTSKPFMSKVDKAKSNFLKIPIDLKSYQFKLELDFEGTLTNGLLAIENVGKINSFVIPQPGHQVCSSIFQREQSDGSTGQVLDCQMSNNSCINDSNESVNNVVNNIVNNVQSNANCYVPPKNCNCCNQWIHAHELFFSCQSCSRIYHNECHIPPLGKETISIIGNECTLCKNLSTYSKRLNEKDLYIDMPIGKSERKILERILLELYCQNVDSDYFRTLPSIKVYRDFYNRIPHPISLNDIKKALTTDNSYTLNRGISDMKRIFSNTMKYYARSDPQYISAQSLQKLLDSLILKFIPKVSKYYDGVNNY</sequence>
<feature type="domain" description="Bromo" evidence="7">
    <location>
        <begin position="492"/>
        <end position="562"/>
    </location>
</feature>
<proteinExistence type="predicted"/>
<name>A0A2S2QCN6_9HEMI</name>
<evidence type="ECO:0000256" key="1">
    <source>
        <dbReference type="ARBA" id="ARBA00022723"/>
    </source>
</evidence>
<dbReference type="Pfam" id="PF00643">
    <property type="entry name" value="zf-B_box"/>
    <property type="match status" value="1"/>
</dbReference>
<organism evidence="10">
    <name type="scientific">Sipha flava</name>
    <name type="common">yellow sugarcane aphid</name>
    <dbReference type="NCBI Taxonomy" id="143950"/>
    <lineage>
        <taxon>Eukaryota</taxon>
        <taxon>Metazoa</taxon>
        <taxon>Ecdysozoa</taxon>
        <taxon>Arthropoda</taxon>
        <taxon>Hexapoda</taxon>
        <taxon>Insecta</taxon>
        <taxon>Pterygota</taxon>
        <taxon>Neoptera</taxon>
        <taxon>Paraneoptera</taxon>
        <taxon>Hemiptera</taxon>
        <taxon>Sternorrhyncha</taxon>
        <taxon>Aphidomorpha</taxon>
        <taxon>Aphidoidea</taxon>
        <taxon>Aphididae</taxon>
        <taxon>Sipha</taxon>
    </lineage>
</organism>
<dbReference type="Pfam" id="PF00439">
    <property type="entry name" value="Bromodomain"/>
    <property type="match status" value="1"/>
</dbReference>
<evidence type="ECO:0000256" key="3">
    <source>
        <dbReference type="ARBA" id="ARBA00022833"/>
    </source>
</evidence>
<dbReference type="InterPro" id="IPR017907">
    <property type="entry name" value="Znf_RING_CS"/>
</dbReference>
<dbReference type="Gene3D" id="3.30.160.60">
    <property type="entry name" value="Classic Zinc Finger"/>
    <property type="match status" value="1"/>
</dbReference>
<feature type="domain" description="B box-type" evidence="9">
    <location>
        <begin position="131"/>
        <end position="167"/>
    </location>
</feature>
<evidence type="ECO:0000256" key="5">
    <source>
        <dbReference type="PROSITE-ProRule" id="PRU00024"/>
    </source>
</evidence>
<dbReference type="PROSITE" id="PS50119">
    <property type="entry name" value="ZF_BBOX"/>
    <property type="match status" value="1"/>
</dbReference>
<evidence type="ECO:0000259" key="8">
    <source>
        <dbReference type="PROSITE" id="PS50089"/>
    </source>
</evidence>
<gene>
    <name evidence="10" type="primary">SP140L_1</name>
    <name evidence="10" type="ORF">g.140583</name>
</gene>
<dbReference type="InterPro" id="IPR043563">
    <property type="entry name" value="Sp110/Sp140/Sp140L-like"/>
</dbReference>
<evidence type="ECO:0000259" key="7">
    <source>
        <dbReference type="PROSITE" id="PS50014"/>
    </source>
</evidence>
<dbReference type="PROSITE" id="PS00518">
    <property type="entry name" value="ZF_RING_1"/>
    <property type="match status" value="1"/>
</dbReference>
<dbReference type="GO" id="GO:0005634">
    <property type="term" value="C:nucleus"/>
    <property type="evidence" value="ECO:0007669"/>
    <property type="project" value="TreeGrafter"/>
</dbReference>
<dbReference type="InterPro" id="IPR036427">
    <property type="entry name" value="Bromodomain-like_sf"/>
</dbReference>
<dbReference type="SUPFAM" id="SSF57845">
    <property type="entry name" value="B-box zinc-binding domain"/>
    <property type="match status" value="1"/>
</dbReference>
<dbReference type="SUPFAM" id="SSF47370">
    <property type="entry name" value="Bromodomain"/>
    <property type="match status" value="1"/>
</dbReference>
<feature type="domain" description="RING-type" evidence="8">
    <location>
        <begin position="17"/>
        <end position="59"/>
    </location>
</feature>
<dbReference type="InterPro" id="IPR000315">
    <property type="entry name" value="Znf_B-box"/>
</dbReference>
<dbReference type="InterPro" id="IPR001487">
    <property type="entry name" value="Bromodomain"/>
</dbReference>
<evidence type="ECO:0000256" key="6">
    <source>
        <dbReference type="PROSITE-ProRule" id="PRU00035"/>
    </source>
</evidence>
<dbReference type="InterPro" id="IPR001841">
    <property type="entry name" value="Znf_RING"/>
</dbReference>
<dbReference type="CDD" id="cd00021">
    <property type="entry name" value="Bbox_SF"/>
    <property type="match status" value="1"/>
</dbReference>
<dbReference type="CDD" id="cd04369">
    <property type="entry name" value="Bromodomain"/>
    <property type="match status" value="1"/>
</dbReference>
<evidence type="ECO:0000256" key="2">
    <source>
        <dbReference type="ARBA" id="ARBA00022771"/>
    </source>
</evidence>
<keyword evidence="3" id="KW-0862">Zinc</keyword>
<protein>
    <submittedName>
        <fullName evidence="10">Nuclear body protein</fullName>
    </submittedName>
</protein>
<reference evidence="10" key="1">
    <citation type="submission" date="2018-04" db="EMBL/GenBank/DDBJ databases">
        <title>Transcriptome assembly of Sipha flava.</title>
        <authorList>
            <person name="Scully E.D."/>
            <person name="Geib S.M."/>
            <person name="Palmer N.A."/>
            <person name="Koch K."/>
            <person name="Bradshaw J."/>
            <person name="Heng-Moss T."/>
            <person name="Sarath G."/>
        </authorList>
    </citation>
    <scope>NUCLEOTIDE SEQUENCE</scope>
</reference>
<dbReference type="GO" id="GO:0000981">
    <property type="term" value="F:DNA-binding transcription factor activity, RNA polymerase II-specific"/>
    <property type="evidence" value="ECO:0007669"/>
    <property type="project" value="TreeGrafter"/>
</dbReference>
<dbReference type="AlphaFoldDB" id="A0A2S2QCN6"/>
<dbReference type="PROSITE" id="PS50089">
    <property type="entry name" value="ZF_RING_2"/>
    <property type="match status" value="1"/>
</dbReference>
<accession>A0A2S2QCN6</accession>
<evidence type="ECO:0000259" key="9">
    <source>
        <dbReference type="PROSITE" id="PS50119"/>
    </source>
</evidence>
<dbReference type="Gene3D" id="1.20.920.10">
    <property type="entry name" value="Bromodomain-like"/>
    <property type="match status" value="1"/>
</dbReference>
<keyword evidence="1" id="KW-0479">Metal-binding</keyword>
<keyword evidence="4 6" id="KW-0103">Bromodomain</keyword>
<dbReference type="OrthoDB" id="1870062at2759"/>